<organism evidence="3 4">
    <name type="scientific">Janibacter indicus</name>
    <dbReference type="NCBI Taxonomy" id="857417"/>
    <lineage>
        <taxon>Bacteria</taxon>
        <taxon>Bacillati</taxon>
        <taxon>Actinomycetota</taxon>
        <taxon>Actinomycetes</taxon>
        <taxon>Micrococcales</taxon>
        <taxon>Intrasporangiaceae</taxon>
        <taxon>Janibacter</taxon>
    </lineage>
</organism>
<keyword evidence="2" id="KW-0472">Membrane</keyword>
<keyword evidence="2" id="KW-1133">Transmembrane helix</keyword>
<evidence type="ECO:0000313" key="3">
    <source>
        <dbReference type="EMBL" id="APH01851.1"/>
    </source>
</evidence>
<dbReference type="RefSeq" id="WP_072625009.1">
    <property type="nucleotide sequence ID" value="NZ_CP013290.1"/>
</dbReference>
<evidence type="ECO:0000256" key="1">
    <source>
        <dbReference type="SAM" id="MobiDB-lite"/>
    </source>
</evidence>
<evidence type="ECO:0000313" key="4">
    <source>
        <dbReference type="Proteomes" id="UP000182938"/>
    </source>
</evidence>
<dbReference type="EMBL" id="CP013290">
    <property type="protein sequence ID" value="APH01851.1"/>
    <property type="molecule type" value="Genomic_DNA"/>
</dbReference>
<keyword evidence="4" id="KW-1185">Reference proteome</keyword>
<keyword evidence="2" id="KW-0812">Transmembrane</keyword>
<name>A0A1L3MHM3_9MICO</name>
<dbReference type="AlphaFoldDB" id="A0A1L3MHM3"/>
<protein>
    <submittedName>
        <fullName evidence="3">Uncharacterized protein</fullName>
    </submittedName>
</protein>
<reference evidence="3 4" key="1">
    <citation type="submission" date="2015-11" db="EMBL/GenBank/DDBJ databases">
        <authorList>
            <person name="Zhang Y."/>
            <person name="Guo Z."/>
        </authorList>
    </citation>
    <scope>NUCLEOTIDE SEQUENCE [LARGE SCALE GENOMIC DNA]</scope>
    <source>
        <strain evidence="3 4">YFY001</strain>
    </source>
</reference>
<gene>
    <name evidence="3" type="ORF">ASJ30_10195</name>
</gene>
<feature type="transmembrane region" description="Helical" evidence="2">
    <location>
        <begin position="12"/>
        <end position="32"/>
    </location>
</feature>
<sequence length="201" mass="21439">MSTGRSTTSPLVGVSVVVTIALLAAWLGWLGYQAATRPDPRPLTFAEQVEAIPGVSEVEVDSNPVPGSGRIRTVTSEVVFDQAILDTPSASATRLANVSHGWSGSDWSIRGLDSTADVHYLAPVDKAPIAWWLEGVALLREQHPGSTLDCTIRYGSLDCEVRGGNAPAAREALQSIDTEAVDRWVENSHPPGGQPRGFTLR</sequence>
<dbReference type="Proteomes" id="UP000182938">
    <property type="component" value="Chromosome"/>
</dbReference>
<proteinExistence type="predicted"/>
<dbReference type="KEGG" id="jte:ASJ30_10195"/>
<feature type="region of interest" description="Disordered" evidence="1">
    <location>
        <begin position="181"/>
        <end position="201"/>
    </location>
</feature>
<accession>A0A1L3MHM3</accession>
<evidence type="ECO:0000256" key="2">
    <source>
        <dbReference type="SAM" id="Phobius"/>
    </source>
</evidence>